<dbReference type="Proteomes" id="UP000294820">
    <property type="component" value="Chromosome 1"/>
</dbReference>
<feature type="region of interest" description="Disordered" evidence="2">
    <location>
        <begin position="1"/>
        <end position="21"/>
    </location>
</feature>
<dbReference type="InterPro" id="IPR006430">
    <property type="entry name" value="Phage_portal_PBSX"/>
</dbReference>
<gene>
    <name evidence="3" type="ORF">DAQ1742_01929</name>
</gene>
<evidence type="ECO:0000256" key="2">
    <source>
        <dbReference type="SAM" id="MobiDB-lite"/>
    </source>
</evidence>
<keyword evidence="4" id="KW-1185">Reference proteome</keyword>
<evidence type="ECO:0000256" key="1">
    <source>
        <dbReference type="ARBA" id="ARBA00006799"/>
    </source>
</evidence>
<sequence length="350" mass="39123">MKRKNKSGTHQAANASQPDMASALKSDPGLSAFTFDGPYPVMDGHDLLDNMYCADNGRYYDTPVDWYGLARAFGSASWHQSALYFKRNALTGCFIPHPLLSRQAFSAFVLDWFVFGNGYLERRVNRLGGVLALRHVPAKYTRRGSDLNTYWFIRQWKDEYTFDTDSVCHVINPDIHQEIYGMPEYMGALLSASLSHSADMFRKLYYDNGSHAGCIIYIGASQVDNESMESVKKTLKEARGKGAFKNLLLHAPGGGEKGVQIIPFSQISAKDEFLNIKSVTRDDILAAHRVPPQLMGAMPEGNGSFGDVEKAARVFAINELMPVMEALKHVNDWLGMEVIRFNPYALLKAE</sequence>
<dbReference type="NCBIfam" id="TIGR01540">
    <property type="entry name" value="portal_PBSX"/>
    <property type="match status" value="1"/>
</dbReference>
<evidence type="ECO:0000313" key="4">
    <source>
        <dbReference type="Proteomes" id="UP000294820"/>
    </source>
</evidence>
<dbReference type="KEGG" id="daq:DAQ1742_01929"/>
<reference evidence="3 4" key="1">
    <citation type="submission" date="2016-09" db="EMBL/GenBank/DDBJ databases">
        <authorList>
            <person name="Reverchon S."/>
            <person name="Nasser W."/>
            <person name="Leonard S."/>
            <person name="Brochier C."/>
            <person name="Duprey A."/>
        </authorList>
    </citation>
    <scope>NUCLEOTIDE SEQUENCE [LARGE SCALE GENOMIC DNA]</scope>
    <source>
        <strain evidence="3 4">174/2</strain>
    </source>
</reference>
<organism evidence="3 4">
    <name type="scientific">Dickeya aquatica</name>
    <dbReference type="NCBI Taxonomy" id="1401087"/>
    <lineage>
        <taxon>Bacteria</taxon>
        <taxon>Pseudomonadati</taxon>
        <taxon>Pseudomonadota</taxon>
        <taxon>Gammaproteobacteria</taxon>
        <taxon>Enterobacterales</taxon>
        <taxon>Pectobacteriaceae</taxon>
        <taxon>Dickeya</taxon>
    </lineage>
</organism>
<accession>A0A375AB94</accession>
<proteinExistence type="inferred from homology"/>
<dbReference type="PIRSF" id="PIRSF018494">
    <property type="entry name" value="PBSX_VPQ"/>
    <property type="match status" value="1"/>
</dbReference>
<comment type="similarity">
    <text evidence="1">Belongs to the phage portal family. PBSX subfamily.</text>
</comment>
<dbReference type="Pfam" id="PF04860">
    <property type="entry name" value="Phage_portal"/>
    <property type="match status" value="1"/>
</dbReference>
<dbReference type="InterPro" id="IPR030935">
    <property type="entry name" value="PBSX_Proteobac"/>
</dbReference>
<dbReference type="EMBL" id="LT615367">
    <property type="protein sequence ID" value="SLM62859.1"/>
    <property type="molecule type" value="Genomic_DNA"/>
</dbReference>
<name>A0A375AB94_9GAMM</name>
<dbReference type="AlphaFoldDB" id="A0A375AB94"/>
<dbReference type="RefSeq" id="WP_035342514.1">
    <property type="nucleotide sequence ID" value="NZ_LT615367.1"/>
</dbReference>
<dbReference type="InterPro" id="IPR006944">
    <property type="entry name" value="Phage/GTA_portal"/>
</dbReference>
<feature type="compositionally biased region" description="Polar residues" evidence="2">
    <location>
        <begin position="8"/>
        <end position="19"/>
    </location>
</feature>
<protein>
    <submittedName>
        <fullName evidence="3">Presumed portal vertex protein</fullName>
    </submittedName>
</protein>
<evidence type="ECO:0000313" key="3">
    <source>
        <dbReference type="EMBL" id="SLM62859.1"/>
    </source>
</evidence>